<dbReference type="Pfam" id="PF00528">
    <property type="entry name" value="BPD_transp_1"/>
    <property type="match status" value="1"/>
</dbReference>
<evidence type="ECO:0000256" key="4">
    <source>
        <dbReference type="ARBA" id="ARBA00022692"/>
    </source>
</evidence>
<dbReference type="Proteomes" id="UP001017257">
    <property type="component" value="Chromosome"/>
</dbReference>
<evidence type="ECO:0000256" key="1">
    <source>
        <dbReference type="ARBA" id="ARBA00004651"/>
    </source>
</evidence>
<evidence type="ECO:0000256" key="3">
    <source>
        <dbReference type="ARBA" id="ARBA00022475"/>
    </source>
</evidence>
<dbReference type="InterPro" id="IPR035906">
    <property type="entry name" value="MetI-like_sf"/>
</dbReference>
<keyword evidence="5 7" id="KW-1133">Transmembrane helix</keyword>
<evidence type="ECO:0000256" key="6">
    <source>
        <dbReference type="ARBA" id="ARBA00023136"/>
    </source>
</evidence>
<dbReference type="PROSITE" id="PS50928">
    <property type="entry name" value="ABC_TM1"/>
    <property type="match status" value="1"/>
</dbReference>
<feature type="transmembrane region" description="Helical" evidence="7">
    <location>
        <begin position="102"/>
        <end position="124"/>
    </location>
</feature>
<sequence length="281" mass="29981">MTASIPRPLRRRGDPLKIVLPLVVFAAAVAGWEAAVRIEGIPPYILPAPSLIARTLVTDWPLLSASLLTTLETTIAGLALAVCGGVLLAVLLSLSKVVEYSLYPFAVVLQVTPVIAVAPLLLIYMPQDVAVLACAWLVAFFPVLSNTMLGLQSVDRNLMELFELYGAPASGSAAARFRARLKALWYLRRPAALPAFLAGLRIAGGLSLIGAVVAEMAAGSAGAGSGLAYRIIESQYRLNIPRLFAALVLLALTGIGLFLVLAWLNHILLRRWHESALTREA</sequence>
<keyword evidence="6 7" id="KW-0472">Membrane</keyword>
<evidence type="ECO:0000259" key="8">
    <source>
        <dbReference type="PROSITE" id="PS50928"/>
    </source>
</evidence>
<feature type="domain" description="ABC transmembrane type-1" evidence="8">
    <location>
        <begin position="67"/>
        <end position="261"/>
    </location>
</feature>
<keyword evidence="2 7" id="KW-0813">Transport</keyword>
<name>A0ABY5RPG2_9HYPH</name>
<feature type="transmembrane region" description="Helical" evidence="7">
    <location>
        <begin position="75"/>
        <end position="95"/>
    </location>
</feature>
<feature type="transmembrane region" description="Helical" evidence="7">
    <location>
        <begin position="243"/>
        <end position="264"/>
    </location>
</feature>
<evidence type="ECO:0000313" key="9">
    <source>
        <dbReference type="EMBL" id="UVF19145.1"/>
    </source>
</evidence>
<keyword evidence="3" id="KW-1003">Cell membrane</keyword>
<dbReference type="EMBL" id="CP102845">
    <property type="protein sequence ID" value="UVF19145.1"/>
    <property type="molecule type" value="Genomic_DNA"/>
</dbReference>
<keyword evidence="4 7" id="KW-0812">Transmembrane</keyword>
<reference evidence="9" key="1">
    <citation type="submission" date="2022-08" db="EMBL/GenBank/DDBJ databases">
        <title>Microvirga terrae sp. nov., isolated from soil.</title>
        <authorList>
            <person name="Kim K.H."/>
            <person name="Seo Y.L."/>
            <person name="Kim J.M."/>
            <person name="Lee J.K."/>
            <person name="Han D.M."/>
            <person name="Jeon C.O."/>
        </authorList>
    </citation>
    <scope>NUCLEOTIDE SEQUENCE</scope>
    <source>
        <strain evidence="9">R24</strain>
    </source>
</reference>
<evidence type="ECO:0000256" key="2">
    <source>
        <dbReference type="ARBA" id="ARBA00022448"/>
    </source>
</evidence>
<keyword evidence="10" id="KW-1185">Reference proteome</keyword>
<proteinExistence type="inferred from homology"/>
<dbReference type="Gene3D" id="1.10.3720.10">
    <property type="entry name" value="MetI-like"/>
    <property type="match status" value="1"/>
</dbReference>
<comment type="similarity">
    <text evidence="7">Belongs to the binding-protein-dependent transport system permease family.</text>
</comment>
<dbReference type="InterPro" id="IPR000515">
    <property type="entry name" value="MetI-like"/>
</dbReference>
<gene>
    <name evidence="9" type="ORF">HPT29_022270</name>
</gene>
<evidence type="ECO:0000256" key="5">
    <source>
        <dbReference type="ARBA" id="ARBA00022989"/>
    </source>
</evidence>
<evidence type="ECO:0000313" key="10">
    <source>
        <dbReference type="Proteomes" id="UP001017257"/>
    </source>
</evidence>
<dbReference type="SUPFAM" id="SSF161098">
    <property type="entry name" value="MetI-like"/>
    <property type="match status" value="1"/>
</dbReference>
<dbReference type="PANTHER" id="PTHR30151:SF41">
    <property type="entry name" value="ABC TRANSPORTER PERMEASE PROTEIN"/>
    <property type="match status" value="1"/>
</dbReference>
<feature type="transmembrane region" description="Helical" evidence="7">
    <location>
        <begin position="186"/>
        <end position="203"/>
    </location>
</feature>
<accession>A0ABY5RPG2</accession>
<dbReference type="RefSeq" id="WP_259060274.1">
    <property type="nucleotide sequence ID" value="NZ_CP102845.1"/>
</dbReference>
<dbReference type="PANTHER" id="PTHR30151">
    <property type="entry name" value="ALKANE SULFONATE ABC TRANSPORTER-RELATED, MEMBRANE SUBUNIT"/>
    <property type="match status" value="1"/>
</dbReference>
<comment type="subcellular location">
    <subcellularLocation>
        <location evidence="1 7">Cell membrane</location>
        <topology evidence="1 7">Multi-pass membrane protein</topology>
    </subcellularLocation>
</comment>
<feature type="transmembrane region" description="Helical" evidence="7">
    <location>
        <begin position="130"/>
        <end position="151"/>
    </location>
</feature>
<organism evidence="9 10">
    <name type="scientific">Microvirga terrae</name>
    <dbReference type="NCBI Taxonomy" id="2740529"/>
    <lineage>
        <taxon>Bacteria</taxon>
        <taxon>Pseudomonadati</taxon>
        <taxon>Pseudomonadota</taxon>
        <taxon>Alphaproteobacteria</taxon>
        <taxon>Hyphomicrobiales</taxon>
        <taxon>Methylobacteriaceae</taxon>
        <taxon>Microvirga</taxon>
    </lineage>
</organism>
<protein>
    <submittedName>
        <fullName evidence="9">ABC transporter permease subunit</fullName>
    </submittedName>
</protein>
<evidence type="ECO:0000256" key="7">
    <source>
        <dbReference type="RuleBase" id="RU363032"/>
    </source>
</evidence>